<reference evidence="2 7" key="2">
    <citation type="submission" date="2015-09" db="EMBL/GenBank/DDBJ databases">
        <title>Spore heat resistance.</title>
        <authorList>
            <person name="Boekhorst J."/>
            <person name="Berendsen E.M."/>
            <person name="Wells-Bennik M.H."/>
            <person name="Kuipers O.P."/>
        </authorList>
    </citation>
    <scope>NUCLEOTIDE SEQUENCE [LARGE SCALE GENOMIC DNA]</scope>
    <source>
        <strain evidence="2 7">B4122</strain>
    </source>
</reference>
<dbReference type="EMBL" id="JAGFPW010000042">
    <property type="protein sequence ID" value="MBO3797055.1"/>
    <property type="molecule type" value="Genomic_DNA"/>
</dbReference>
<reference evidence="1 6" key="1">
    <citation type="submission" date="2014-12" db="EMBL/GenBank/DDBJ databases">
        <title>Comparative genome analysis of Bacillus coagulans HM-08, Clostridium butyricum HM-68, Bacillus subtilis HM-66 and Bacillus licheniformis BL-09.</title>
        <authorList>
            <person name="Zhang H."/>
        </authorList>
    </citation>
    <scope>NUCLEOTIDE SEQUENCE [LARGE SCALE GENOMIC DNA]</scope>
    <source>
        <strain evidence="1 6">HM-66</strain>
    </source>
</reference>
<dbReference type="EMBL" id="CP120576">
    <property type="protein sequence ID" value="WEY84110.1"/>
    <property type="molecule type" value="Genomic_DNA"/>
</dbReference>
<evidence type="ECO:0000313" key="4">
    <source>
        <dbReference type="EMBL" id="WEY84110.1"/>
    </source>
</evidence>
<dbReference type="EMBL" id="CP125292">
    <property type="protein sequence ID" value="WHM20923.1"/>
    <property type="molecule type" value="Genomic_DNA"/>
</dbReference>
<gene>
    <name evidence="4" type="primary">xkdG</name>
    <name evidence="2" type="ORF">B4122_1546</name>
    <name evidence="3" type="ORF">J5227_22765</name>
    <name evidence="4" type="ORF">P5633_17480</name>
    <name evidence="5" type="ORF">QL281_19405</name>
    <name evidence="1" type="ORF">SC09_Contig19orf00635</name>
</gene>
<dbReference type="AlphaFoldDB" id="A0A063XAV8"/>
<dbReference type="Proteomes" id="UP001229422">
    <property type="component" value="Chromosome"/>
</dbReference>
<reference evidence="5" key="5">
    <citation type="submission" date="2023-05" db="EMBL/GenBank/DDBJ databases">
        <title>Complete genome sequence of Bacillus subtilis SRCM117797 isolated from Soybean paste.</title>
        <authorList>
            <person name="Abraha H.B."/>
            <person name="Kim K.-P."/>
            <person name="Ryu M.-S."/>
            <person name="Jeong D.-Y."/>
        </authorList>
    </citation>
    <scope>NUCLEOTIDE SEQUENCE</scope>
    <source>
        <strain evidence="5">SRCM117797</strain>
    </source>
</reference>
<dbReference type="EMBL" id="LJZV01000009">
    <property type="protein sequence ID" value="KZD92639.1"/>
    <property type="molecule type" value="Genomic_DNA"/>
</dbReference>
<evidence type="ECO:0000313" key="1">
    <source>
        <dbReference type="EMBL" id="KIU12225.1"/>
    </source>
</evidence>
<dbReference type="EMBL" id="JXBC01000002">
    <property type="protein sequence ID" value="KIU12225.1"/>
    <property type="molecule type" value="Genomic_DNA"/>
</dbReference>
<evidence type="ECO:0000313" key="5">
    <source>
        <dbReference type="EMBL" id="WHM20923.1"/>
    </source>
</evidence>
<name>A0A063XAV8_BACIU</name>
<dbReference type="GeneID" id="86874254"/>
<dbReference type="OMA" id="MDHEELY"/>
<sequence length="311" mass="34614">MRNQEIIRKAEMSLSALKSGGLMNPAQASAFIRMVQNTPTIFSESRVIQMENDSQKFEKIGFGQRILRAAQEGKALSNDELTVPTTSTVQLNTKEVIAEINITYDTLENNIEKDGLQQTIMQILAERAAVDIEELIVNGDTASADPYLAQLDGIRKQAVSHIVDMNGEELSRATFKKGLKAVPPKYLRIPQEFRFYTSHGLEVEWKDRVADRQTNLGDQAVQGGLSTAFGVPVKGVSNIQPYTVGEGDAQYDASDIILTHPKNIILGFSRNIRIEVDKDIRSRKFIIVLTAKLDSKFEEEDACAKLINVKE</sequence>
<dbReference type="Proteomes" id="UP000665181">
    <property type="component" value="Unassembled WGS sequence"/>
</dbReference>
<dbReference type="Proteomes" id="UP000076442">
    <property type="component" value="Unassembled WGS sequence"/>
</dbReference>
<reference evidence="4" key="4">
    <citation type="submission" date="2023-03" db="EMBL/GenBank/DDBJ databases">
        <title>Complete genome sequences of 52 Bacillus and Priestia strains isolated from West-African fermentations and 26 reference strains from the DSMZ collection.</title>
        <authorList>
            <person name="Wiedenbein E.S."/>
            <person name="Canoy T.S."/>
            <person name="Hui Y."/>
            <person name="Parkouda C."/>
            <person name="Dawende C."/>
            <person name="Ametefe E."/>
            <person name="Jespersen L."/>
            <person name="Nielsen D.S."/>
        </authorList>
    </citation>
    <scope>NUCLEOTIDE SEQUENCE</scope>
    <source>
        <strain evidence="4">PRO56</strain>
    </source>
</reference>
<proteinExistence type="predicted"/>
<evidence type="ECO:0000313" key="7">
    <source>
        <dbReference type="Proteomes" id="UP000076442"/>
    </source>
</evidence>
<dbReference type="PATRIC" id="fig|1423.134.peg.3318"/>
<accession>A0A063XAV8</accession>
<evidence type="ECO:0000313" key="2">
    <source>
        <dbReference type="EMBL" id="KZD92639.1"/>
    </source>
</evidence>
<evidence type="ECO:0000313" key="6">
    <source>
        <dbReference type="Proteomes" id="UP000032247"/>
    </source>
</evidence>
<dbReference type="STRING" id="483913.AN935_06545"/>
<evidence type="ECO:0000313" key="3">
    <source>
        <dbReference type="EMBL" id="MBO3797055.1"/>
    </source>
</evidence>
<dbReference type="Proteomes" id="UP001214898">
    <property type="component" value="Chromosome"/>
</dbReference>
<organism evidence="1 6">
    <name type="scientific">Bacillus subtilis</name>
    <dbReference type="NCBI Taxonomy" id="1423"/>
    <lineage>
        <taxon>Bacteria</taxon>
        <taxon>Bacillati</taxon>
        <taxon>Bacillota</taxon>
        <taxon>Bacilli</taxon>
        <taxon>Bacillales</taxon>
        <taxon>Bacillaceae</taxon>
        <taxon>Bacillus</taxon>
    </lineage>
</organism>
<dbReference type="SUPFAM" id="SSF56563">
    <property type="entry name" value="Major capsid protein gp5"/>
    <property type="match status" value="1"/>
</dbReference>
<protein>
    <submittedName>
        <fullName evidence="1">Capsid protein of PBSX prophage</fullName>
    </submittedName>
    <submittedName>
        <fullName evidence="4">Phage major capsid protein</fullName>
    </submittedName>
    <submittedName>
        <fullName evidence="2 3">Phage-like element PBSX protein XkdG</fullName>
    </submittedName>
</protein>
<reference evidence="3" key="3">
    <citation type="submission" date="2021-03" db="EMBL/GenBank/DDBJ databases">
        <title>Isolation of Bacillus subtilis from fermented food sample.</title>
        <authorList>
            <person name="Lakshmanan V."/>
            <person name="Athira K."/>
            <person name="Rajagopal K."/>
        </authorList>
    </citation>
    <scope>NUCLEOTIDE SEQUENCE</scope>
    <source>
        <strain evidence="3">S1</strain>
    </source>
</reference>
<dbReference type="RefSeq" id="WP_003232690.1">
    <property type="nucleotide sequence ID" value="NZ_AP024621.1"/>
</dbReference>
<dbReference type="Proteomes" id="UP000032247">
    <property type="component" value="Unassembled WGS sequence"/>
</dbReference>